<proteinExistence type="predicted"/>
<feature type="transmembrane region" description="Helical" evidence="1">
    <location>
        <begin position="157"/>
        <end position="177"/>
    </location>
</feature>
<keyword evidence="3" id="KW-1185">Reference proteome</keyword>
<evidence type="ECO:0000256" key="1">
    <source>
        <dbReference type="SAM" id="Phobius"/>
    </source>
</evidence>
<reference evidence="2 3" key="1">
    <citation type="submission" date="2021-04" db="EMBL/GenBank/DDBJ databases">
        <authorList>
            <person name="De Guttry C."/>
            <person name="Zahm M."/>
            <person name="Klopp C."/>
            <person name="Cabau C."/>
            <person name="Louis A."/>
            <person name="Berthelot C."/>
            <person name="Parey E."/>
            <person name="Roest Crollius H."/>
            <person name="Montfort J."/>
            <person name="Robinson-Rechavi M."/>
            <person name="Bucao C."/>
            <person name="Bouchez O."/>
            <person name="Gislard M."/>
            <person name="Lluch J."/>
            <person name="Milhes M."/>
            <person name="Lampietro C."/>
            <person name="Lopez Roques C."/>
            <person name="Donnadieu C."/>
            <person name="Braasch I."/>
            <person name="Desvignes T."/>
            <person name="Postlethwait J."/>
            <person name="Bobe J."/>
            <person name="Wedekind C."/>
            <person name="Guiguen Y."/>
        </authorList>
    </citation>
    <scope>NUCLEOTIDE SEQUENCE [LARGE SCALE GENOMIC DNA]</scope>
    <source>
        <strain evidence="2">Cs_M1</strain>
        <tissue evidence="2">Blood</tissue>
    </source>
</reference>
<dbReference type="AlphaFoldDB" id="A0AAN8M928"/>
<dbReference type="EMBL" id="JAGTTL010000002">
    <property type="protein sequence ID" value="KAK6327090.1"/>
    <property type="molecule type" value="Genomic_DNA"/>
</dbReference>
<name>A0AAN8M928_9TELE</name>
<dbReference type="Proteomes" id="UP001356427">
    <property type="component" value="Unassembled WGS sequence"/>
</dbReference>
<protein>
    <submittedName>
        <fullName evidence="2">Uncharacterized protein</fullName>
    </submittedName>
</protein>
<feature type="transmembrane region" description="Helical" evidence="1">
    <location>
        <begin position="57"/>
        <end position="76"/>
    </location>
</feature>
<evidence type="ECO:0000313" key="2">
    <source>
        <dbReference type="EMBL" id="KAK6327090.1"/>
    </source>
</evidence>
<evidence type="ECO:0000313" key="3">
    <source>
        <dbReference type="Proteomes" id="UP001356427"/>
    </source>
</evidence>
<feature type="transmembrane region" description="Helical" evidence="1">
    <location>
        <begin position="88"/>
        <end position="108"/>
    </location>
</feature>
<keyword evidence="1" id="KW-1133">Transmembrane helix</keyword>
<comment type="caution">
    <text evidence="2">The sequence shown here is derived from an EMBL/GenBank/DDBJ whole genome shotgun (WGS) entry which is preliminary data.</text>
</comment>
<organism evidence="2 3">
    <name type="scientific">Coregonus suidteri</name>
    <dbReference type="NCBI Taxonomy" id="861788"/>
    <lineage>
        <taxon>Eukaryota</taxon>
        <taxon>Metazoa</taxon>
        <taxon>Chordata</taxon>
        <taxon>Craniata</taxon>
        <taxon>Vertebrata</taxon>
        <taxon>Euteleostomi</taxon>
        <taxon>Actinopterygii</taxon>
        <taxon>Neopterygii</taxon>
        <taxon>Teleostei</taxon>
        <taxon>Protacanthopterygii</taxon>
        <taxon>Salmoniformes</taxon>
        <taxon>Salmonidae</taxon>
        <taxon>Coregoninae</taxon>
        <taxon>Coregonus</taxon>
    </lineage>
</organism>
<keyword evidence="1" id="KW-0472">Membrane</keyword>
<accession>A0AAN8M928</accession>
<gene>
    <name evidence="2" type="ORF">J4Q44_G00027350</name>
</gene>
<keyword evidence="1" id="KW-0812">Transmembrane</keyword>
<feature type="transmembrane region" description="Helical" evidence="1">
    <location>
        <begin position="114"/>
        <end position="145"/>
    </location>
</feature>
<sequence>MACADIPMDILGPEAEEQEYEEAGDQRGEPLIKYYQASELMPAPKGPLHDLLLKQPAVLGMMSGLLSVAVGVVFAATREASQSLLTMFRVAPFTGLLFFIAGLLSNLLFKFPRLLPVCLCVNIGCMVVAVVGGVLICVDLAITSWDPNVQHHTKLEMLMLCVLVLEVTLSAVLSFWIRERNAAIPCELLSVCQLYMDDHIQI</sequence>